<reference evidence="5" key="1">
    <citation type="journal article" date="2019" name="Int. J. Syst. Evol. Microbiol.">
        <title>The Global Catalogue of Microorganisms (GCM) 10K type strain sequencing project: providing services to taxonomists for standard genome sequencing and annotation.</title>
        <authorList>
            <consortium name="The Broad Institute Genomics Platform"/>
            <consortium name="The Broad Institute Genome Sequencing Center for Infectious Disease"/>
            <person name="Wu L."/>
            <person name="Ma J."/>
        </authorList>
    </citation>
    <scope>NUCLEOTIDE SEQUENCE [LARGE SCALE GENOMIC DNA]</scope>
    <source>
        <strain evidence="5">CGMCC 4.7330</strain>
    </source>
</reference>
<dbReference type="RefSeq" id="WP_378616485.1">
    <property type="nucleotide sequence ID" value="NZ_JBHSAX010000033.1"/>
</dbReference>
<feature type="chain" id="PRO_5046712994" evidence="2">
    <location>
        <begin position="26"/>
        <end position="551"/>
    </location>
</feature>
<dbReference type="EMBL" id="JBHSAX010000033">
    <property type="protein sequence ID" value="MFC3966077.1"/>
    <property type="molecule type" value="Genomic_DNA"/>
</dbReference>
<dbReference type="SMART" id="SM00939">
    <property type="entry name" value="PepX_C"/>
    <property type="match status" value="1"/>
</dbReference>
<name>A0ABV8E2S5_9NOCA</name>
<evidence type="ECO:0000313" key="4">
    <source>
        <dbReference type="EMBL" id="MFC3966077.1"/>
    </source>
</evidence>
<sequence length="551" mass="59207">MTIGTVIRALAGALLVLGVVVPVTAAQPQPAFQWREEYLTAPDGTRLHADILRPAGLADDVRTPVIMTVSPYRNQLAYLTLPRPQGGPVTDYLAIGALLEAGYTYVIVDLRGFAGSSGCPDFGGPGERGDVRTAVEWAADAPWSTGRVGLYGVSYEGWTGVMGLAERPRGLAAVATFGPVVDPYSYLYMQGVSWRFSGKPVVETGIRPADGVGLEHLLFASIPGHWNSSPEYRANAGQIPLDCYLPYLAETANHDPGTAFWRERELVEKVRGSTTPVFLGQGLVDYNTRPYRVFDFWDALGPGEHRAWFGQWGHRDCQDKCAGPDFTADMRAFFDRHVAGRDVELPGPRITVNAADGSWRGEQRWPPADAARVPVPLRTGSYTHRGLLPGPDREIWTISEPLPTPQHLAGIPTATLRLDGPPAATVAMELYDVEPSGRATVITRGIAPVSATARIRLLAQDWPIAAGHRIGIRIVDMVDDVWAGAGVNAPVTVVAAEVELPLLTTLRSADLPGGAGVDLIKWKAERVLTLGPGVVENASVPLNLPAPSPAP</sequence>
<dbReference type="Pfam" id="PF08530">
    <property type="entry name" value="PepX_C"/>
    <property type="match status" value="1"/>
</dbReference>
<organism evidence="4 5">
    <name type="scientific">Nocardia jiangsuensis</name>
    <dbReference type="NCBI Taxonomy" id="1691563"/>
    <lineage>
        <taxon>Bacteria</taxon>
        <taxon>Bacillati</taxon>
        <taxon>Actinomycetota</taxon>
        <taxon>Actinomycetes</taxon>
        <taxon>Mycobacteriales</taxon>
        <taxon>Nocardiaceae</taxon>
        <taxon>Nocardia</taxon>
    </lineage>
</organism>
<gene>
    <name evidence="4" type="ORF">ACFO0B_29145</name>
</gene>
<dbReference type="Pfam" id="PF02129">
    <property type="entry name" value="Peptidase_S15"/>
    <property type="match status" value="1"/>
</dbReference>
<feature type="domain" description="Xaa-Pro dipeptidyl-peptidase C-terminal" evidence="3">
    <location>
        <begin position="331"/>
        <end position="492"/>
    </location>
</feature>
<dbReference type="SUPFAM" id="SSF49785">
    <property type="entry name" value="Galactose-binding domain-like"/>
    <property type="match status" value="1"/>
</dbReference>
<dbReference type="InterPro" id="IPR029058">
    <property type="entry name" value="AB_hydrolase_fold"/>
</dbReference>
<evidence type="ECO:0000256" key="2">
    <source>
        <dbReference type="SAM" id="SignalP"/>
    </source>
</evidence>
<dbReference type="GO" id="GO:0016787">
    <property type="term" value="F:hydrolase activity"/>
    <property type="evidence" value="ECO:0007669"/>
    <property type="project" value="UniProtKB-KW"/>
</dbReference>
<feature type="signal peptide" evidence="2">
    <location>
        <begin position="1"/>
        <end position="25"/>
    </location>
</feature>
<dbReference type="InterPro" id="IPR005674">
    <property type="entry name" value="CocE/Ser_esterase"/>
</dbReference>
<keyword evidence="2" id="KW-0732">Signal</keyword>
<dbReference type="Proteomes" id="UP001595696">
    <property type="component" value="Unassembled WGS sequence"/>
</dbReference>
<dbReference type="NCBIfam" id="TIGR00976">
    <property type="entry name" value="CocE_NonD"/>
    <property type="match status" value="1"/>
</dbReference>
<evidence type="ECO:0000313" key="5">
    <source>
        <dbReference type="Proteomes" id="UP001595696"/>
    </source>
</evidence>
<dbReference type="Gene3D" id="3.40.50.1820">
    <property type="entry name" value="alpha/beta hydrolase"/>
    <property type="match status" value="2"/>
</dbReference>
<dbReference type="InterPro" id="IPR013736">
    <property type="entry name" value="Xaa-Pro_dipept_C"/>
</dbReference>
<evidence type="ECO:0000256" key="1">
    <source>
        <dbReference type="ARBA" id="ARBA00022801"/>
    </source>
</evidence>
<comment type="caution">
    <text evidence="4">The sequence shown here is derived from an EMBL/GenBank/DDBJ whole genome shotgun (WGS) entry which is preliminary data.</text>
</comment>
<dbReference type="SUPFAM" id="SSF53474">
    <property type="entry name" value="alpha/beta-Hydrolases"/>
    <property type="match status" value="1"/>
</dbReference>
<accession>A0ABV8E2S5</accession>
<keyword evidence="5" id="KW-1185">Reference proteome</keyword>
<proteinExistence type="predicted"/>
<protein>
    <submittedName>
        <fullName evidence="4">CocE/NonD family hydrolase</fullName>
    </submittedName>
</protein>
<evidence type="ECO:0000259" key="3">
    <source>
        <dbReference type="SMART" id="SM00939"/>
    </source>
</evidence>
<dbReference type="InterPro" id="IPR008979">
    <property type="entry name" value="Galactose-bd-like_sf"/>
</dbReference>
<keyword evidence="1 4" id="KW-0378">Hydrolase</keyword>
<dbReference type="InterPro" id="IPR000383">
    <property type="entry name" value="Xaa-Pro-like_dom"/>
</dbReference>